<name>A0ACC2TWJ9_9FUNG</name>
<gene>
    <name evidence="1" type="ORF">DSO57_1038619</name>
</gene>
<dbReference type="EMBL" id="QTSX02001929">
    <property type="protein sequence ID" value="KAJ9079134.1"/>
    <property type="molecule type" value="Genomic_DNA"/>
</dbReference>
<accession>A0ACC2TWJ9</accession>
<protein>
    <submittedName>
        <fullName evidence="1">Uncharacterized protein</fullName>
    </submittedName>
</protein>
<dbReference type="Proteomes" id="UP001165960">
    <property type="component" value="Unassembled WGS sequence"/>
</dbReference>
<keyword evidence="2" id="KW-1185">Reference proteome</keyword>
<comment type="caution">
    <text evidence="1">The sequence shown here is derived from an EMBL/GenBank/DDBJ whole genome shotgun (WGS) entry which is preliminary data.</text>
</comment>
<evidence type="ECO:0000313" key="2">
    <source>
        <dbReference type="Proteomes" id="UP001165960"/>
    </source>
</evidence>
<evidence type="ECO:0000313" key="1">
    <source>
        <dbReference type="EMBL" id="KAJ9079134.1"/>
    </source>
</evidence>
<reference evidence="1" key="1">
    <citation type="submission" date="2022-04" db="EMBL/GenBank/DDBJ databases">
        <title>Genome of the entomopathogenic fungus Entomophthora muscae.</title>
        <authorList>
            <person name="Elya C."/>
            <person name="Lovett B.R."/>
            <person name="Lee E."/>
            <person name="Macias A.M."/>
            <person name="Hajek A.E."/>
            <person name="De Bivort B.L."/>
            <person name="Kasson M.T."/>
            <person name="De Fine Licht H.H."/>
            <person name="Stajich J.E."/>
        </authorList>
    </citation>
    <scope>NUCLEOTIDE SEQUENCE</scope>
    <source>
        <strain evidence="1">Berkeley</strain>
    </source>
</reference>
<proteinExistence type="predicted"/>
<sequence>MTRGNQREKDRERAQKSKLKLPSKKKLLREGKLSEPRWDRKVQDFKKITPFRDAAIMREKQEKAAAAKEAARLAAQGQRNSK</sequence>
<organism evidence="1 2">
    <name type="scientific">Entomophthora muscae</name>
    <dbReference type="NCBI Taxonomy" id="34485"/>
    <lineage>
        <taxon>Eukaryota</taxon>
        <taxon>Fungi</taxon>
        <taxon>Fungi incertae sedis</taxon>
        <taxon>Zoopagomycota</taxon>
        <taxon>Entomophthoromycotina</taxon>
        <taxon>Entomophthoromycetes</taxon>
        <taxon>Entomophthorales</taxon>
        <taxon>Entomophthoraceae</taxon>
        <taxon>Entomophthora</taxon>
    </lineage>
</organism>